<accession>A0A6S7KC31</accession>
<dbReference type="EMBL" id="CACRXK020025503">
    <property type="protein sequence ID" value="CAB4039520.1"/>
    <property type="molecule type" value="Genomic_DNA"/>
</dbReference>
<protein>
    <submittedName>
        <fullName evidence="1">Uncharacterized protein</fullName>
    </submittedName>
</protein>
<keyword evidence="2" id="KW-1185">Reference proteome</keyword>
<proteinExistence type="predicted"/>
<gene>
    <name evidence="1" type="ORF">PACLA_8A085112</name>
</gene>
<evidence type="ECO:0000313" key="1">
    <source>
        <dbReference type="EMBL" id="CAB4039520.1"/>
    </source>
</evidence>
<dbReference type="AlphaFoldDB" id="A0A6S7KC31"/>
<evidence type="ECO:0000313" key="2">
    <source>
        <dbReference type="Proteomes" id="UP001152795"/>
    </source>
</evidence>
<reference evidence="1" key="1">
    <citation type="submission" date="2020-04" db="EMBL/GenBank/DDBJ databases">
        <authorList>
            <person name="Alioto T."/>
            <person name="Alioto T."/>
            <person name="Gomez Garrido J."/>
        </authorList>
    </citation>
    <scope>NUCLEOTIDE SEQUENCE</scope>
    <source>
        <strain evidence="1">A484AB</strain>
    </source>
</reference>
<organism evidence="1 2">
    <name type="scientific">Paramuricea clavata</name>
    <name type="common">Red gorgonian</name>
    <name type="synonym">Violescent sea-whip</name>
    <dbReference type="NCBI Taxonomy" id="317549"/>
    <lineage>
        <taxon>Eukaryota</taxon>
        <taxon>Metazoa</taxon>
        <taxon>Cnidaria</taxon>
        <taxon>Anthozoa</taxon>
        <taxon>Octocorallia</taxon>
        <taxon>Malacalcyonacea</taxon>
        <taxon>Plexauridae</taxon>
        <taxon>Paramuricea</taxon>
    </lineage>
</organism>
<dbReference type="Proteomes" id="UP001152795">
    <property type="component" value="Unassembled WGS sequence"/>
</dbReference>
<name>A0A6S7KC31_PARCT</name>
<sequence>MAHLVLALFLTLFLLLETQQNDPDVDRKTIQEELDKIKGDKTELRFALAASMIRSKESVIEEWK</sequence>
<comment type="caution">
    <text evidence="1">The sequence shown here is derived from an EMBL/GenBank/DDBJ whole genome shotgun (WGS) entry which is preliminary data.</text>
</comment>